<dbReference type="GO" id="GO:0032955">
    <property type="term" value="P:regulation of division septum assembly"/>
    <property type="evidence" value="ECO:0007669"/>
    <property type="project" value="InterPro"/>
</dbReference>
<comment type="similarity">
    <text evidence="1 6">Belongs to the MinE family.</text>
</comment>
<sequence length="91" mass="10285">MRIFDFLRNGRNKANASLARERLQIVVAHQRREAGRPPYFASLQRDLLEVVRRYVTVDDSAVKVDVEHLGDCDILELNITLPDQPAAGARG</sequence>
<dbReference type="InParanoid" id="A0A1B1YTR8"/>
<dbReference type="InterPro" id="IPR036707">
    <property type="entry name" value="MinE_sf"/>
</dbReference>
<dbReference type="AlphaFoldDB" id="A0A1B1YTR8"/>
<evidence type="ECO:0000313" key="7">
    <source>
        <dbReference type="EMBL" id="ANX04097.1"/>
    </source>
</evidence>
<dbReference type="RefSeq" id="WP_068803984.1">
    <property type="nucleotide sequence ID" value="NZ_CP014671.1"/>
</dbReference>
<dbReference type="OrthoDB" id="9802655at2"/>
<dbReference type="KEGG" id="gbi:PG2T_07810"/>
<evidence type="ECO:0000256" key="1">
    <source>
        <dbReference type="ARBA" id="ARBA00008168"/>
    </source>
</evidence>
<dbReference type="FunFam" id="3.30.1070.10:FF:000001">
    <property type="entry name" value="Cell division topological specificity factor"/>
    <property type="match status" value="1"/>
</dbReference>
<gene>
    <name evidence="6" type="primary">minE</name>
    <name evidence="7" type="ORF">PG2T_07810</name>
</gene>
<name>A0A1B1YTR8_9GAMM</name>
<dbReference type="EMBL" id="CP014671">
    <property type="protein sequence ID" value="ANX04097.1"/>
    <property type="molecule type" value="Genomic_DNA"/>
</dbReference>
<evidence type="ECO:0000313" key="8">
    <source>
        <dbReference type="Proteomes" id="UP000092952"/>
    </source>
</evidence>
<dbReference type="NCBIfam" id="NF001422">
    <property type="entry name" value="PRK00296.1"/>
    <property type="match status" value="1"/>
</dbReference>
<comment type="function">
    <text evidence="5 6">Prevents the cell division inhibition by proteins MinC and MinD at internal division sites while permitting inhibition at polar sites. This ensures cell division at the proper site by restricting the formation of a division septum at the midpoint of the long axis of the cell.</text>
</comment>
<dbReference type="GO" id="GO:0051301">
    <property type="term" value="P:cell division"/>
    <property type="evidence" value="ECO:0007669"/>
    <property type="project" value="UniProtKB-KW"/>
</dbReference>
<proteinExistence type="inferred from homology"/>
<keyword evidence="4 6" id="KW-0131">Cell cycle</keyword>
<dbReference type="Gene3D" id="3.30.1070.10">
    <property type="entry name" value="Cell division topological specificity factor MinE"/>
    <property type="match status" value="1"/>
</dbReference>
<evidence type="ECO:0000256" key="2">
    <source>
        <dbReference type="ARBA" id="ARBA00020112"/>
    </source>
</evidence>
<reference evidence="8" key="1">
    <citation type="submission" date="2016-03" db="EMBL/GenBank/DDBJ databases">
        <title>Complete genome sequence of Solimmundus cernigliae, representing a novel lineage of polycyclic aromatic hydrocarbon degraders within the Gammaproteobacteria.</title>
        <authorList>
            <person name="Singleton D.R."/>
            <person name="Dickey A.N."/>
            <person name="Scholl E.H."/>
            <person name="Wright F.A."/>
            <person name="Aitken M.D."/>
        </authorList>
    </citation>
    <scope>NUCLEOTIDE SEQUENCE [LARGE SCALE GENOMIC DNA]</scope>
    <source>
        <strain evidence="8">TR3.2</strain>
    </source>
</reference>
<dbReference type="GO" id="GO:0042802">
    <property type="term" value="F:identical protein binding"/>
    <property type="evidence" value="ECO:0007669"/>
    <property type="project" value="UniProtKB-ARBA"/>
</dbReference>
<evidence type="ECO:0000256" key="3">
    <source>
        <dbReference type="ARBA" id="ARBA00022618"/>
    </source>
</evidence>
<keyword evidence="8" id="KW-1185">Reference proteome</keyword>
<evidence type="ECO:0000256" key="4">
    <source>
        <dbReference type="ARBA" id="ARBA00023306"/>
    </source>
</evidence>
<protein>
    <recommendedName>
        <fullName evidence="2 6">Cell division topological specificity factor</fullName>
    </recommendedName>
</protein>
<dbReference type="FunCoup" id="A0A1B1YTR8">
    <property type="interactions" value="126"/>
</dbReference>
<dbReference type="HAMAP" id="MF_00262">
    <property type="entry name" value="MinE"/>
    <property type="match status" value="1"/>
</dbReference>
<keyword evidence="3 6" id="KW-0132">Cell division</keyword>
<evidence type="ECO:0000256" key="6">
    <source>
        <dbReference type="HAMAP-Rule" id="MF_00262"/>
    </source>
</evidence>
<organism evidence="7 8">
    <name type="scientific">Immundisolibacter cernigliae</name>
    <dbReference type="NCBI Taxonomy" id="1810504"/>
    <lineage>
        <taxon>Bacteria</taxon>
        <taxon>Pseudomonadati</taxon>
        <taxon>Pseudomonadota</taxon>
        <taxon>Gammaproteobacteria</taxon>
        <taxon>Immundisolibacterales</taxon>
        <taxon>Immundisolibacteraceae</taxon>
        <taxon>Immundisolibacter</taxon>
    </lineage>
</organism>
<accession>A0A1B1YTR8</accession>
<dbReference type="Proteomes" id="UP000092952">
    <property type="component" value="Chromosome"/>
</dbReference>
<evidence type="ECO:0000256" key="5">
    <source>
        <dbReference type="ARBA" id="ARBA00025265"/>
    </source>
</evidence>
<dbReference type="InterPro" id="IPR005527">
    <property type="entry name" value="MinE"/>
</dbReference>
<dbReference type="SUPFAM" id="SSF55229">
    <property type="entry name" value="Cell division protein MinE topological specificity domain"/>
    <property type="match status" value="1"/>
</dbReference>
<dbReference type="Pfam" id="PF03776">
    <property type="entry name" value="MinE"/>
    <property type="match status" value="1"/>
</dbReference>
<dbReference type="NCBIfam" id="TIGR01215">
    <property type="entry name" value="minE"/>
    <property type="match status" value="1"/>
</dbReference>
<dbReference type="STRING" id="1810504.PG2T_07810"/>